<dbReference type="InterPro" id="IPR041916">
    <property type="entry name" value="Anti_sigma_zinc_sf"/>
</dbReference>
<keyword evidence="3" id="KW-0472">Membrane</keyword>
<dbReference type="InterPro" id="IPR027383">
    <property type="entry name" value="Znf_put"/>
</dbReference>
<feature type="transmembrane region" description="Helical" evidence="3">
    <location>
        <begin position="168"/>
        <end position="188"/>
    </location>
</feature>
<evidence type="ECO:0000256" key="3">
    <source>
        <dbReference type="SAM" id="Phobius"/>
    </source>
</evidence>
<evidence type="ECO:0000259" key="4">
    <source>
        <dbReference type="Pfam" id="PF13490"/>
    </source>
</evidence>
<dbReference type="Pfam" id="PF13490">
    <property type="entry name" value="zf-HC2"/>
    <property type="match status" value="1"/>
</dbReference>
<organism evidence="5 6">
    <name type="scientific">Actinokineospora globicatena</name>
    <dbReference type="NCBI Taxonomy" id="103729"/>
    <lineage>
        <taxon>Bacteria</taxon>
        <taxon>Bacillati</taxon>
        <taxon>Actinomycetota</taxon>
        <taxon>Actinomycetes</taxon>
        <taxon>Pseudonocardiales</taxon>
        <taxon>Pseudonocardiaceae</taxon>
        <taxon>Actinokineospora</taxon>
    </lineage>
</organism>
<keyword evidence="3" id="KW-0812">Transmembrane</keyword>
<evidence type="ECO:0000313" key="6">
    <source>
        <dbReference type="Proteomes" id="UP001165042"/>
    </source>
</evidence>
<feature type="transmembrane region" description="Helical" evidence="3">
    <location>
        <begin position="222"/>
        <end position="240"/>
    </location>
</feature>
<feature type="transmembrane region" description="Helical" evidence="3">
    <location>
        <begin position="68"/>
        <end position="92"/>
    </location>
</feature>
<keyword evidence="3" id="KW-1133">Transmembrane helix</keyword>
<feature type="transmembrane region" description="Helical" evidence="3">
    <location>
        <begin position="139"/>
        <end position="162"/>
    </location>
</feature>
<evidence type="ECO:0000313" key="5">
    <source>
        <dbReference type="EMBL" id="GLW93734.1"/>
    </source>
</evidence>
<feature type="transmembrane region" description="Helical" evidence="3">
    <location>
        <begin position="195"/>
        <end position="216"/>
    </location>
</feature>
<dbReference type="Proteomes" id="UP001165042">
    <property type="component" value="Unassembled WGS sequence"/>
</dbReference>
<protein>
    <submittedName>
        <fullName evidence="5">Membrane protein</fullName>
    </submittedName>
</protein>
<keyword evidence="1" id="KW-0805">Transcription regulation</keyword>
<gene>
    <name evidence="5" type="ORF">Aglo03_45500</name>
</gene>
<keyword evidence="2" id="KW-0804">Transcription</keyword>
<evidence type="ECO:0000256" key="2">
    <source>
        <dbReference type="ARBA" id="ARBA00023163"/>
    </source>
</evidence>
<keyword evidence="6" id="KW-1185">Reference proteome</keyword>
<dbReference type="AlphaFoldDB" id="A0A9W6QS92"/>
<feature type="domain" description="Putative zinc-finger" evidence="4">
    <location>
        <begin position="8"/>
        <end position="36"/>
    </location>
</feature>
<sequence>MTHVPPALIAGYAQGLSAGIDAAVIEAHLATCASCRSKLHVPDKVLDEVWSEIDLGATRPRDSVLVRAAVWASPAMVPWIAMTVLVTAVAVVTDLLGTQLLVLLAPIAPVAGVAAAWSRGMDPAHEIVACTPRAGLDLVLRRTIAVLAVLLPVLLPLGWLIGASPAQWLLPCLAFTTATLALGTLIGVRRAAVGLATTWVAFVVGPSLVTASLPALLAPSSAGLWLIACAVAAVVVVLRASTFTRLASGN</sequence>
<evidence type="ECO:0000256" key="1">
    <source>
        <dbReference type="ARBA" id="ARBA00023015"/>
    </source>
</evidence>
<name>A0A9W6QS92_9PSEU</name>
<feature type="transmembrane region" description="Helical" evidence="3">
    <location>
        <begin position="98"/>
        <end position="118"/>
    </location>
</feature>
<accession>A0A9W6QS92</accession>
<reference evidence="5" key="1">
    <citation type="submission" date="2023-02" db="EMBL/GenBank/DDBJ databases">
        <title>Actinokineospora globicatena NBRC 15670.</title>
        <authorList>
            <person name="Ichikawa N."/>
            <person name="Sato H."/>
            <person name="Tonouchi N."/>
        </authorList>
    </citation>
    <scope>NUCLEOTIDE SEQUENCE</scope>
    <source>
        <strain evidence="5">NBRC 15670</strain>
    </source>
</reference>
<proteinExistence type="predicted"/>
<comment type="caution">
    <text evidence="5">The sequence shown here is derived from an EMBL/GenBank/DDBJ whole genome shotgun (WGS) entry which is preliminary data.</text>
</comment>
<dbReference type="EMBL" id="BSSD01000007">
    <property type="protein sequence ID" value="GLW93734.1"/>
    <property type="molecule type" value="Genomic_DNA"/>
</dbReference>
<dbReference type="Gene3D" id="1.10.10.1320">
    <property type="entry name" value="Anti-sigma factor, zinc-finger domain"/>
    <property type="match status" value="1"/>
</dbReference>